<gene>
    <name evidence="7" type="ORF">FNH05_25295</name>
</gene>
<reference evidence="7 8" key="1">
    <citation type="submission" date="2019-07" db="EMBL/GenBank/DDBJ databases">
        <authorList>
            <person name="Duangmal K."/>
            <person name="Teo W.F.A."/>
        </authorList>
    </citation>
    <scope>NUCLEOTIDE SEQUENCE [LARGE SCALE GENOMIC DNA]</scope>
    <source>
        <strain evidence="7 8">TBRC 6029</strain>
    </source>
</reference>
<feature type="transmembrane region" description="Helical" evidence="5">
    <location>
        <begin position="341"/>
        <end position="360"/>
    </location>
</feature>
<dbReference type="GO" id="GO:0005886">
    <property type="term" value="C:plasma membrane"/>
    <property type="evidence" value="ECO:0007669"/>
    <property type="project" value="UniProtKB-SubCell"/>
</dbReference>
<keyword evidence="4 5" id="KW-0472">Membrane</keyword>
<dbReference type="EMBL" id="VJWX01000307">
    <property type="protein sequence ID" value="TVT36722.1"/>
    <property type="molecule type" value="Genomic_DNA"/>
</dbReference>
<feature type="transmembrane region" description="Helical" evidence="5">
    <location>
        <begin position="165"/>
        <end position="185"/>
    </location>
</feature>
<dbReference type="GO" id="GO:0046943">
    <property type="term" value="F:carboxylic acid transmembrane transporter activity"/>
    <property type="evidence" value="ECO:0007669"/>
    <property type="project" value="TreeGrafter"/>
</dbReference>
<feature type="transmembrane region" description="Helical" evidence="5">
    <location>
        <begin position="46"/>
        <end position="67"/>
    </location>
</feature>
<feature type="transmembrane region" description="Helical" evidence="5">
    <location>
        <begin position="249"/>
        <end position="270"/>
    </location>
</feature>
<comment type="caution">
    <text evidence="7">The sequence shown here is derived from an EMBL/GenBank/DDBJ whole genome shotgun (WGS) entry which is preliminary data.</text>
</comment>
<accession>A0A558BJN9</accession>
<dbReference type="Proteomes" id="UP000320011">
    <property type="component" value="Unassembled WGS sequence"/>
</dbReference>
<name>A0A558BJN9_9PSEU</name>
<comment type="subcellular location">
    <subcellularLocation>
        <location evidence="1">Cell membrane</location>
        <topology evidence="1">Multi-pass membrane protein</topology>
    </subcellularLocation>
</comment>
<feature type="transmembrane region" description="Helical" evidence="5">
    <location>
        <begin position="137"/>
        <end position="159"/>
    </location>
</feature>
<proteinExistence type="predicted"/>
<feature type="transmembrane region" description="Helical" evidence="5">
    <location>
        <begin position="79"/>
        <end position="98"/>
    </location>
</feature>
<feature type="transmembrane region" description="Helical" evidence="5">
    <location>
        <begin position="218"/>
        <end position="237"/>
    </location>
</feature>
<evidence type="ECO:0000313" key="7">
    <source>
        <dbReference type="EMBL" id="TVT36722.1"/>
    </source>
</evidence>
<evidence type="ECO:0000256" key="1">
    <source>
        <dbReference type="ARBA" id="ARBA00004651"/>
    </source>
</evidence>
<evidence type="ECO:0000313" key="8">
    <source>
        <dbReference type="Proteomes" id="UP000320011"/>
    </source>
</evidence>
<keyword evidence="2 5" id="KW-0812">Transmembrane</keyword>
<evidence type="ECO:0000259" key="6">
    <source>
        <dbReference type="PROSITE" id="PS50850"/>
    </source>
</evidence>
<dbReference type="SUPFAM" id="SSF103473">
    <property type="entry name" value="MFS general substrate transporter"/>
    <property type="match status" value="1"/>
</dbReference>
<dbReference type="CDD" id="cd17365">
    <property type="entry name" value="MFS_PcaK_like"/>
    <property type="match status" value="1"/>
</dbReference>
<dbReference type="PANTHER" id="PTHR23508:SF10">
    <property type="entry name" value="CARBOXYLIC ACID TRANSPORTER PROTEIN HOMOLOG"/>
    <property type="match status" value="1"/>
</dbReference>
<dbReference type="Gene3D" id="1.20.1250.20">
    <property type="entry name" value="MFS general substrate transporter like domains"/>
    <property type="match status" value="2"/>
</dbReference>
<dbReference type="PANTHER" id="PTHR23508">
    <property type="entry name" value="CARBOXYLIC ACID TRANSPORTER PROTEIN HOMOLOG"/>
    <property type="match status" value="1"/>
</dbReference>
<dbReference type="OrthoDB" id="9787026at2"/>
<dbReference type="InterPro" id="IPR011701">
    <property type="entry name" value="MFS"/>
</dbReference>
<evidence type="ECO:0000256" key="3">
    <source>
        <dbReference type="ARBA" id="ARBA00022989"/>
    </source>
</evidence>
<protein>
    <submittedName>
        <fullName evidence="7">Aromatic acid/H+ symport family MFS transporter</fullName>
    </submittedName>
</protein>
<keyword evidence="3 5" id="KW-1133">Transmembrane helix</keyword>
<dbReference type="InterPro" id="IPR036259">
    <property type="entry name" value="MFS_trans_sf"/>
</dbReference>
<feature type="transmembrane region" description="Helical" evidence="5">
    <location>
        <begin position="305"/>
        <end position="329"/>
    </location>
</feature>
<keyword evidence="8" id="KW-1185">Reference proteome</keyword>
<reference evidence="7 8" key="2">
    <citation type="submission" date="2019-08" db="EMBL/GenBank/DDBJ databases">
        <title>Amycolatopsis acidicola sp. nov., isolated from peat swamp forest soil.</title>
        <authorList>
            <person name="Srisuk N."/>
        </authorList>
    </citation>
    <scope>NUCLEOTIDE SEQUENCE [LARGE SCALE GENOMIC DNA]</scope>
    <source>
        <strain evidence="7 8">TBRC 6029</strain>
    </source>
</reference>
<feature type="transmembrane region" description="Helical" evidence="5">
    <location>
        <begin position="282"/>
        <end position="299"/>
    </location>
</feature>
<evidence type="ECO:0000256" key="4">
    <source>
        <dbReference type="ARBA" id="ARBA00023136"/>
    </source>
</evidence>
<organism evidence="7 8">
    <name type="scientific">Amycolatopsis rhizosphaerae</name>
    <dbReference type="NCBI Taxonomy" id="2053003"/>
    <lineage>
        <taxon>Bacteria</taxon>
        <taxon>Bacillati</taxon>
        <taxon>Actinomycetota</taxon>
        <taxon>Actinomycetes</taxon>
        <taxon>Pseudonocardiales</taxon>
        <taxon>Pseudonocardiaceae</taxon>
        <taxon>Amycolatopsis</taxon>
    </lineage>
</organism>
<evidence type="ECO:0000256" key="5">
    <source>
        <dbReference type="SAM" id="Phobius"/>
    </source>
</evidence>
<evidence type="ECO:0000256" key="2">
    <source>
        <dbReference type="ARBA" id="ARBA00022692"/>
    </source>
</evidence>
<dbReference type="RefSeq" id="WP_144591206.1">
    <property type="nucleotide sequence ID" value="NZ_VJWX01000307.1"/>
</dbReference>
<feature type="transmembrane region" description="Helical" evidence="5">
    <location>
        <begin position="372"/>
        <end position="391"/>
    </location>
</feature>
<feature type="transmembrane region" description="Helical" evidence="5">
    <location>
        <begin position="104"/>
        <end position="125"/>
    </location>
</feature>
<dbReference type="AlphaFoldDB" id="A0A558BJN9"/>
<sequence length="408" mass="42509">MTTAPSRSAGTAVLCWLTVLLEGYDLVALGATIPILLKTGHLGFTAAGATAVATVSLIGVAVGAALLGPLTDRFGRRALLIGSVALFSVFTVVTPLAPSVAVFGVFRFVAGLGLGACMPVALTVMSENLPARRRASANTFTMTGYHVGAVLTSVLALIAKENWHVLFYGGGLAGIAVVPLMWWRLPESAAFLEAKKQPEAERTRLADLLGPKYQRITIAAWIGSFMGLLLVYGLNTWLPQLMRSAGYPLSTSITLLLVLNVGAVIGLVLAGMIADRRGIRPVAMIWFGAGAVLLAVLSVRIGSSVLLNTLVLLTGVFVFSAQVLIYGLVAHTFPAQLRGTALGLTSAVGRLGSIVGPFITGSLVTAGLAYPWGFWFFAAVAALGLLTLLSLSGRPARTTDVEAPALPE</sequence>
<dbReference type="Pfam" id="PF07690">
    <property type="entry name" value="MFS_1"/>
    <property type="match status" value="1"/>
</dbReference>
<dbReference type="InterPro" id="IPR020846">
    <property type="entry name" value="MFS_dom"/>
</dbReference>
<feature type="domain" description="Major facilitator superfamily (MFS) profile" evidence="6">
    <location>
        <begin position="11"/>
        <end position="396"/>
    </location>
</feature>
<dbReference type="PROSITE" id="PS50850">
    <property type="entry name" value="MFS"/>
    <property type="match status" value="1"/>
</dbReference>